<keyword evidence="3" id="KW-0238">DNA-binding</keyword>
<dbReference type="Pfam" id="PF00126">
    <property type="entry name" value="HTH_1"/>
    <property type="match status" value="1"/>
</dbReference>
<dbReference type="PANTHER" id="PTHR30346">
    <property type="entry name" value="TRANSCRIPTIONAL DUAL REGULATOR HCAR-RELATED"/>
    <property type="match status" value="1"/>
</dbReference>
<dbReference type="GO" id="GO:0003677">
    <property type="term" value="F:DNA binding"/>
    <property type="evidence" value="ECO:0007669"/>
    <property type="project" value="UniProtKB-KW"/>
</dbReference>
<sequence length="290" mass="33088">MEIRQLMYFIAVAEELNFGKAAAKLGMTQPPLSQQIIKLEDHLGVKLFQRTSRKVTLTEAGQYFYKEVVKINGHLSNAIKETRLVDKGKLGVIKIGFGPDYVTLTKLLKIYEERFPNVEIHLEQMSTKEQIAALEKKGIQIGILPGPIKHKNIESRVVRHYPFNVVLPVNHHLANSSEGIDLFDLREELFIMTPREIGSVYYDKVISILQNAGFSPRIRKKTYELQTVIPLVAANMGVAILPEMLNYFRREDVAFVPINHCTETLNSSIAWNNEDRSPLIQLFMKIAQEI</sequence>
<evidence type="ECO:0000256" key="3">
    <source>
        <dbReference type="ARBA" id="ARBA00023125"/>
    </source>
</evidence>
<keyword evidence="4" id="KW-0804">Transcription</keyword>
<dbReference type="PATRIC" id="fig|1473.5.peg.1240"/>
<organism evidence="5 6">
    <name type="scientific">Virgibacillus pantothenticus</name>
    <dbReference type="NCBI Taxonomy" id="1473"/>
    <lineage>
        <taxon>Bacteria</taxon>
        <taxon>Bacillati</taxon>
        <taxon>Bacillota</taxon>
        <taxon>Bacilli</taxon>
        <taxon>Bacillales</taxon>
        <taxon>Bacillaceae</taxon>
        <taxon>Virgibacillus</taxon>
    </lineage>
</organism>
<dbReference type="AlphaFoldDB" id="A0A0L0QLN6"/>
<keyword evidence="6" id="KW-1185">Reference proteome</keyword>
<dbReference type="GO" id="GO:0003700">
    <property type="term" value="F:DNA-binding transcription factor activity"/>
    <property type="evidence" value="ECO:0007669"/>
    <property type="project" value="InterPro"/>
</dbReference>
<protein>
    <submittedName>
        <fullName evidence="5">Uncharacterized protein</fullName>
    </submittedName>
</protein>
<dbReference type="InterPro" id="IPR005119">
    <property type="entry name" value="LysR_subst-bd"/>
</dbReference>
<dbReference type="InterPro" id="IPR036390">
    <property type="entry name" value="WH_DNA-bd_sf"/>
</dbReference>
<dbReference type="InterPro" id="IPR000847">
    <property type="entry name" value="LysR_HTH_N"/>
</dbReference>
<dbReference type="EMBL" id="LGTO01000007">
    <property type="protein sequence ID" value="KNE19444.1"/>
    <property type="molecule type" value="Genomic_DNA"/>
</dbReference>
<dbReference type="RefSeq" id="WP_050351975.1">
    <property type="nucleotide sequence ID" value="NZ_CP073011.1"/>
</dbReference>
<dbReference type="SUPFAM" id="SSF53850">
    <property type="entry name" value="Periplasmic binding protein-like II"/>
    <property type="match status" value="1"/>
</dbReference>
<reference evidence="6" key="1">
    <citation type="submission" date="2015-07" db="EMBL/GenBank/DDBJ databases">
        <title>Fjat-10053 dsm26.</title>
        <authorList>
            <person name="Liu B."/>
            <person name="Wang J."/>
            <person name="Zhu Y."/>
            <person name="Liu G."/>
            <person name="Chen Q."/>
            <person name="Chen Z."/>
            <person name="Lan J."/>
            <person name="Che J."/>
            <person name="Ge C."/>
            <person name="Shi H."/>
            <person name="Pan Z."/>
            <person name="Liu X."/>
        </authorList>
    </citation>
    <scope>NUCLEOTIDE SEQUENCE [LARGE SCALE GENOMIC DNA]</scope>
    <source>
        <strain evidence="6">DSM 26</strain>
    </source>
</reference>
<evidence type="ECO:0000313" key="6">
    <source>
        <dbReference type="Proteomes" id="UP000036780"/>
    </source>
</evidence>
<name>A0A0L0QLN6_VIRPA</name>
<dbReference type="CDD" id="cd08414">
    <property type="entry name" value="PBP2_LTTR_aromatics_like"/>
    <property type="match status" value="1"/>
</dbReference>
<evidence type="ECO:0000256" key="2">
    <source>
        <dbReference type="ARBA" id="ARBA00023015"/>
    </source>
</evidence>
<comment type="caution">
    <text evidence="5">The sequence shown here is derived from an EMBL/GenBank/DDBJ whole genome shotgun (WGS) entry which is preliminary data.</text>
</comment>
<dbReference type="InterPro" id="IPR036388">
    <property type="entry name" value="WH-like_DNA-bd_sf"/>
</dbReference>
<dbReference type="PANTHER" id="PTHR30346:SF0">
    <property type="entry name" value="HCA OPERON TRANSCRIPTIONAL ACTIVATOR HCAR"/>
    <property type="match status" value="1"/>
</dbReference>
<dbReference type="PROSITE" id="PS50931">
    <property type="entry name" value="HTH_LYSR"/>
    <property type="match status" value="1"/>
</dbReference>
<dbReference type="Proteomes" id="UP000036780">
    <property type="component" value="Unassembled WGS sequence"/>
</dbReference>
<evidence type="ECO:0000256" key="1">
    <source>
        <dbReference type="ARBA" id="ARBA00009437"/>
    </source>
</evidence>
<dbReference type="Pfam" id="PF03466">
    <property type="entry name" value="LysR_substrate"/>
    <property type="match status" value="1"/>
</dbReference>
<dbReference type="GeneID" id="66871554"/>
<dbReference type="FunFam" id="1.10.10.10:FF:000001">
    <property type="entry name" value="LysR family transcriptional regulator"/>
    <property type="match status" value="1"/>
</dbReference>
<dbReference type="SUPFAM" id="SSF46785">
    <property type="entry name" value="Winged helix' DNA-binding domain"/>
    <property type="match status" value="1"/>
</dbReference>
<keyword evidence="2" id="KW-0805">Transcription regulation</keyword>
<dbReference type="PRINTS" id="PR00039">
    <property type="entry name" value="HTHLYSR"/>
</dbReference>
<evidence type="ECO:0000313" key="5">
    <source>
        <dbReference type="EMBL" id="KNE19444.1"/>
    </source>
</evidence>
<dbReference type="OrthoDB" id="9803735at2"/>
<dbReference type="Gene3D" id="3.40.190.10">
    <property type="entry name" value="Periplasmic binding protein-like II"/>
    <property type="match status" value="2"/>
</dbReference>
<gene>
    <name evidence="5" type="ORF">AFK71_13200</name>
</gene>
<accession>A0A0L0QLN6</accession>
<comment type="similarity">
    <text evidence="1">Belongs to the LysR transcriptional regulatory family.</text>
</comment>
<dbReference type="Gene3D" id="1.10.10.10">
    <property type="entry name" value="Winged helix-like DNA-binding domain superfamily/Winged helix DNA-binding domain"/>
    <property type="match status" value="1"/>
</dbReference>
<dbReference type="GO" id="GO:0032993">
    <property type="term" value="C:protein-DNA complex"/>
    <property type="evidence" value="ECO:0007669"/>
    <property type="project" value="TreeGrafter"/>
</dbReference>
<proteinExistence type="inferred from homology"/>
<evidence type="ECO:0000256" key="4">
    <source>
        <dbReference type="ARBA" id="ARBA00023163"/>
    </source>
</evidence>